<dbReference type="PANTHER" id="PTHR34236:SF1">
    <property type="entry name" value="DIMETHYL SULFOXIDE REDUCTASE TRANSCRIPTIONAL ACTIVATOR"/>
    <property type="match status" value="1"/>
</dbReference>
<keyword evidence="6" id="KW-1185">Reference proteome</keyword>
<dbReference type="EMBL" id="FOFD01000005">
    <property type="protein sequence ID" value="SER41579.1"/>
    <property type="molecule type" value="Genomic_DNA"/>
</dbReference>
<dbReference type="Gene3D" id="1.10.10.10">
    <property type="entry name" value="Winged helix-like DNA-binding domain superfamily/Winged helix DNA-binding domain"/>
    <property type="match status" value="1"/>
</dbReference>
<feature type="region of interest" description="Disordered" evidence="3">
    <location>
        <begin position="164"/>
        <end position="186"/>
    </location>
</feature>
<evidence type="ECO:0000256" key="2">
    <source>
        <dbReference type="ARBA" id="ARBA00023163"/>
    </source>
</evidence>
<evidence type="ECO:0000256" key="3">
    <source>
        <dbReference type="SAM" id="MobiDB-lite"/>
    </source>
</evidence>
<dbReference type="PANTHER" id="PTHR34236">
    <property type="entry name" value="DIMETHYL SULFOXIDE REDUCTASE TRANSCRIPTIONAL ACTIVATOR"/>
    <property type="match status" value="1"/>
</dbReference>
<evidence type="ECO:0000256" key="1">
    <source>
        <dbReference type="ARBA" id="ARBA00023015"/>
    </source>
</evidence>
<keyword evidence="1" id="KW-0805">Transcription regulation</keyword>
<evidence type="ECO:0000313" key="6">
    <source>
        <dbReference type="Proteomes" id="UP000199114"/>
    </source>
</evidence>
<dbReference type="InterPro" id="IPR036388">
    <property type="entry name" value="WH-like_DNA-bd_sf"/>
</dbReference>
<dbReference type="Pfam" id="PF04967">
    <property type="entry name" value="HTH_10"/>
    <property type="match status" value="1"/>
</dbReference>
<evidence type="ECO:0000259" key="4">
    <source>
        <dbReference type="Pfam" id="PF04967"/>
    </source>
</evidence>
<dbReference type="InterPro" id="IPR007050">
    <property type="entry name" value="HTH_bacterioopsin"/>
</dbReference>
<sequence>MTDSDQERELLEVTLDIWHPECWGIASTDEVGSGLVGHGAAVDGRSGYERCTIYGDSREHVEQAIDVAYESPFIRTIRQVEDAVPHYGRQSLIGRTAQDVFIEYDATEGMGAAFLSQGFVLNSSYRIENGLETWELLVYTTRSSFERTLDDIRKERDADITLTRLSPASSPSPVTSRHRQQELTPRQREALTVARKRGYYEWPRAVSVQDLATELDVSKATFLEHLRNAEAKLLGDGH</sequence>
<dbReference type="OrthoDB" id="194721at2157"/>
<feature type="domain" description="HTH bat-type" evidence="4">
    <location>
        <begin position="183"/>
        <end position="234"/>
    </location>
</feature>
<dbReference type="RefSeq" id="WP_090620516.1">
    <property type="nucleotide sequence ID" value="NZ_FOFD01000005.1"/>
</dbReference>
<keyword evidence="2" id="KW-0804">Transcription</keyword>
<accession>A0A1H9P188</accession>
<protein>
    <submittedName>
        <fullName evidence="5">Predicted DNA binding protein, contains HTH domain</fullName>
    </submittedName>
</protein>
<dbReference type="STRING" id="1186196.SAMN04489841_3813"/>
<gene>
    <name evidence="5" type="ORF">SAMN04489841_3813</name>
</gene>
<organism evidence="5 6">
    <name type="scientific">Natrinema salaciae</name>
    <dbReference type="NCBI Taxonomy" id="1186196"/>
    <lineage>
        <taxon>Archaea</taxon>
        <taxon>Methanobacteriati</taxon>
        <taxon>Methanobacteriota</taxon>
        <taxon>Stenosarchaea group</taxon>
        <taxon>Halobacteria</taxon>
        <taxon>Halobacteriales</taxon>
        <taxon>Natrialbaceae</taxon>
        <taxon>Natrinema</taxon>
    </lineage>
</organism>
<feature type="compositionally biased region" description="Polar residues" evidence="3">
    <location>
        <begin position="164"/>
        <end position="175"/>
    </location>
</feature>
<name>A0A1H9P188_9EURY</name>
<evidence type="ECO:0000313" key="5">
    <source>
        <dbReference type="EMBL" id="SER41579.1"/>
    </source>
</evidence>
<proteinExistence type="predicted"/>
<reference evidence="6" key="1">
    <citation type="submission" date="2016-10" db="EMBL/GenBank/DDBJ databases">
        <authorList>
            <person name="Varghese N."/>
            <person name="Submissions S."/>
        </authorList>
    </citation>
    <scope>NUCLEOTIDE SEQUENCE [LARGE SCALE GENOMIC DNA]</scope>
    <source>
        <strain evidence="6">DSM 25055</strain>
    </source>
</reference>
<dbReference type="Proteomes" id="UP000199114">
    <property type="component" value="Unassembled WGS sequence"/>
</dbReference>
<dbReference type="AlphaFoldDB" id="A0A1H9P188"/>